<dbReference type="STRING" id="947166.A0A1D1W8U8"/>
<evidence type="ECO:0000313" key="6">
    <source>
        <dbReference type="Proteomes" id="UP000186922"/>
    </source>
</evidence>
<feature type="signal peptide" evidence="3">
    <location>
        <begin position="1"/>
        <end position="20"/>
    </location>
</feature>
<organism evidence="5 6">
    <name type="scientific">Ramazzottius varieornatus</name>
    <name type="common">Water bear</name>
    <name type="synonym">Tardigrade</name>
    <dbReference type="NCBI Taxonomy" id="947166"/>
    <lineage>
        <taxon>Eukaryota</taxon>
        <taxon>Metazoa</taxon>
        <taxon>Ecdysozoa</taxon>
        <taxon>Tardigrada</taxon>
        <taxon>Eutardigrada</taxon>
        <taxon>Parachela</taxon>
        <taxon>Hypsibioidea</taxon>
        <taxon>Ramazzottiidae</taxon>
        <taxon>Ramazzottius</taxon>
    </lineage>
</organism>
<dbReference type="SMART" id="SM00020">
    <property type="entry name" value="Tryp_SPc"/>
    <property type="match status" value="2"/>
</dbReference>
<name>A0A1D1W8U8_RAMVA</name>
<dbReference type="SUPFAM" id="SSF50494">
    <property type="entry name" value="Trypsin-like serine proteases"/>
    <property type="match status" value="2"/>
</dbReference>
<gene>
    <name evidence="5" type="primary">RvY_19270-1</name>
    <name evidence="5" type="synonym">RvY_19270.1</name>
    <name evidence="5" type="ORF">RvY_19270</name>
</gene>
<dbReference type="InterPro" id="IPR009003">
    <property type="entry name" value="Peptidase_S1_PA"/>
</dbReference>
<evidence type="ECO:0000256" key="3">
    <source>
        <dbReference type="SAM" id="SignalP"/>
    </source>
</evidence>
<dbReference type="PANTHER" id="PTHR24253:SF176">
    <property type="entry name" value="CORIN, ISOFORM B"/>
    <property type="match status" value="1"/>
</dbReference>
<accession>A0A1D1W8U8</accession>
<keyword evidence="2" id="KW-0645">Protease</keyword>
<evidence type="ECO:0000259" key="4">
    <source>
        <dbReference type="PROSITE" id="PS50240"/>
    </source>
</evidence>
<keyword evidence="3" id="KW-0732">Signal</keyword>
<reference evidence="5 6" key="1">
    <citation type="journal article" date="2016" name="Nat. Commun.">
        <title>Extremotolerant tardigrade genome and improved radiotolerance of human cultured cells by tardigrade-unique protein.</title>
        <authorList>
            <person name="Hashimoto T."/>
            <person name="Horikawa D.D."/>
            <person name="Saito Y."/>
            <person name="Kuwahara H."/>
            <person name="Kozuka-Hata H."/>
            <person name="Shin-I T."/>
            <person name="Minakuchi Y."/>
            <person name="Ohishi K."/>
            <person name="Motoyama A."/>
            <person name="Aizu T."/>
            <person name="Enomoto A."/>
            <person name="Kondo K."/>
            <person name="Tanaka S."/>
            <person name="Hara Y."/>
            <person name="Koshikawa S."/>
            <person name="Sagara H."/>
            <person name="Miura T."/>
            <person name="Yokobori S."/>
            <person name="Miyagawa K."/>
            <person name="Suzuki Y."/>
            <person name="Kubo T."/>
            <person name="Oyama M."/>
            <person name="Kohara Y."/>
            <person name="Fujiyama A."/>
            <person name="Arakawa K."/>
            <person name="Katayama T."/>
            <person name="Toyoda A."/>
            <person name="Kunieda T."/>
        </authorList>
    </citation>
    <scope>NUCLEOTIDE SEQUENCE [LARGE SCALE GENOMIC DNA]</scope>
    <source>
        <strain evidence="5 6">YOKOZUNA-1</strain>
    </source>
</reference>
<keyword evidence="2" id="KW-0720">Serine protease</keyword>
<evidence type="ECO:0000256" key="1">
    <source>
        <dbReference type="ARBA" id="ARBA00023157"/>
    </source>
</evidence>
<dbReference type="InterPro" id="IPR018114">
    <property type="entry name" value="TRYPSIN_HIS"/>
</dbReference>
<dbReference type="OrthoDB" id="6380398at2759"/>
<evidence type="ECO:0000256" key="2">
    <source>
        <dbReference type="RuleBase" id="RU363034"/>
    </source>
</evidence>
<proteinExistence type="predicted"/>
<dbReference type="PROSITE" id="PS00134">
    <property type="entry name" value="TRYPSIN_HIS"/>
    <property type="match status" value="1"/>
</dbReference>
<dbReference type="PROSITE" id="PS00135">
    <property type="entry name" value="TRYPSIN_SER"/>
    <property type="match status" value="1"/>
</dbReference>
<comment type="caution">
    <text evidence="5">The sequence shown here is derived from an EMBL/GenBank/DDBJ whole genome shotgun (WGS) entry which is preliminary data.</text>
</comment>
<dbReference type="Pfam" id="PF00089">
    <property type="entry name" value="Trypsin"/>
    <property type="match status" value="2"/>
</dbReference>
<evidence type="ECO:0000313" key="5">
    <source>
        <dbReference type="EMBL" id="GAV09786.1"/>
    </source>
</evidence>
<feature type="domain" description="Peptidase S1" evidence="4">
    <location>
        <begin position="523"/>
        <end position="777"/>
    </location>
</feature>
<dbReference type="Gene3D" id="2.40.10.10">
    <property type="entry name" value="Trypsin-like serine proteases"/>
    <property type="match status" value="2"/>
</dbReference>
<dbReference type="GO" id="GO:0004252">
    <property type="term" value="F:serine-type endopeptidase activity"/>
    <property type="evidence" value="ECO:0007669"/>
    <property type="project" value="InterPro"/>
</dbReference>
<dbReference type="InterPro" id="IPR033116">
    <property type="entry name" value="TRYPSIN_SER"/>
</dbReference>
<dbReference type="Proteomes" id="UP000186922">
    <property type="component" value="Unassembled WGS sequence"/>
</dbReference>
<dbReference type="PRINTS" id="PR00722">
    <property type="entry name" value="CHYMOTRYPSIN"/>
</dbReference>
<dbReference type="PROSITE" id="PS50240">
    <property type="entry name" value="TRYPSIN_DOM"/>
    <property type="match status" value="2"/>
</dbReference>
<keyword evidence="6" id="KW-1185">Reference proteome</keyword>
<dbReference type="InterPro" id="IPR001254">
    <property type="entry name" value="Trypsin_dom"/>
</dbReference>
<dbReference type="InterPro" id="IPR001314">
    <property type="entry name" value="Peptidase_S1A"/>
</dbReference>
<feature type="domain" description="Peptidase S1" evidence="4">
    <location>
        <begin position="144"/>
        <end position="391"/>
    </location>
</feature>
<protein>
    <recommendedName>
        <fullName evidence="4">Peptidase S1 domain-containing protein</fullName>
    </recommendedName>
</protein>
<keyword evidence="1" id="KW-1015">Disulfide bond</keyword>
<dbReference type="EMBL" id="BDGG01000027">
    <property type="protein sequence ID" value="GAV09786.1"/>
    <property type="molecule type" value="Genomic_DNA"/>
</dbReference>
<feature type="chain" id="PRO_5008899331" description="Peptidase S1 domain-containing protein" evidence="3">
    <location>
        <begin position="21"/>
        <end position="814"/>
    </location>
</feature>
<dbReference type="CDD" id="cd00190">
    <property type="entry name" value="Tryp_SPc"/>
    <property type="match status" value="1"/>
</dbReference>
<dbReference type="GO" id="GO:0006508">
    <property type="term" value="P:proteolysis"/>
    <property type="evidence" value="ECO:0007669"/>
    <property type="project" value="UniProtKB-KW"/>
</dbReference>
<keyword evidence="2" id="KW-0378">Hydrolase</keyword>
<dbReference type="PANTHER" id="PTHR24253">
    <property type="entry name" value="TRANSMEMBRANE PROTEASE SERINE"/>
    <property type="match status" value="1"/>
</dbReference>
<sequence>MKTHLGILFAQLSWIFFVNGERPIESVAGKLCRGPPRITVGFCVDQSEDVSEVCVGKNVVIQRSADCGIGNWCCLGSDEFVDVNVPPPPPPPIKESFVVPSGGHVAQNGVFDAVDNAPCGLGNTLRSAAGDSSVISSIRRFARVYKGVLTEVGDFCWVAALFDAGDTKRNIPQTFVCAATIINSTHILTAGHCVDRYLSQPSRLIVQTGTDSASTLALTDPSSCAQQLPVVEIILSQRYDPDNLLEDHALLRVAGTIRADGCTCRVCLPDRTVTRDTTNVLLCWVAGFGSTTEGAASSLQLTKSPIAFVRRDICEVTLGKLLSSGVERLPLPDSAFCAGDAQHGGLCTNDGGAPLTCLIGGRHTILGVGSWSIDCSQYPSVFSSISACSGFFSNADLPCSAKKSALRPTFALTDLSSGPTCGLPGTSDIDPFRLAKQSRQNQLAETNKVKAAIQELMESMEVGRPTSAPTIATIGEDTVPASLNEQNFGDADERLLPAQFRRSMMVAAESPISVAGQFPESSVVGGQPVPKNQVCWQVLVSSGCGGSIISDQHILTAAHCVTQKGTKIPKDLSQLKVVLGASISPVKFPLDGCQEIRNVRRVYVHPDYFLGNDSALYVSSDIAIIELASPIDFSKPCVCRVCLQDSEPAAGETCTITGFGCQEPTKPGSPCSGRGDRALQKLNVVMPGDDVCSTFFQGFPSDKVTCSASGLGRAPCFGDSGGPIVCYNNERNTHYQAGVTSFAIFPDGANGCGSGNNNFQYYTKVKHFIPWIQRFVPDVMVTVPSRFLFQASFNIDLGDGVSNIVTNNQLLPAQ</sequence>
<dbReference type="AlphaFoldDB" id="A0A1D1W8U8"/>
<dbReference type="InterPro" id="IPR043504">
    <property type="entry name" value="Peptidase_S1_PA_chymotrypsin"/>
</dbReference>